<comment type="pathway">
    <text evidence="2">Amino-acid biosynthesis; L-valine biosynthesis; L-valine from pyruvate: step 4/4.</text>
</comment>
<dbReference type="SUPFAM" id="SSF56752">
    <property type="entry name" value="D-aminoacid aminotransferase-like PLP-dependent enzymes"/>
    <property type="match status" value="1"/>
</dbReference>
<proteinExistence type="inferred from homology"/>
<dbReference type="AlphaFoldDB" id="A0A3P3W5X0"/>
<dbReference type="OrthoDB" id="9805628at2"/>
<gene>
    <name evidence="9" type="ORF">EG849_10795</name>
</gene>
<evidence type="ECO:0000313" key="10">
    <source>
        <dbReference type="Proteomes" id="UP000271937"/>
    </source>
</evidence>
<comment type="catalytic activity">
    <reaction evidence="7">
        <text>L-isoleucine + 2-oxoglutarate = (S)-3-methyl-2-oxopentanoate + L-glutamate</text>
        <dbReference type="Rhea" id="RHEA:24801"/>
        <dbReference type="ChEBI" id="CHEBI:16810"/>
        <dbReference type="ChEBI" id="CHEBI:29985"/>
        <dbReference type="ChEBI" id="CHEBI:35146"/>
        <dbReference type="ChEBI" id="CHEBI:58045"/>
        <dbReference type="EC" id="2.6.1.42"/>
    </reaction>
</comment>
<evidence type="ECO:0000256" key="7">
    <source>
        <dbReference type="ARBA" id="ARBA00048798"/>
    </source>
</evidence>
<evidence type="ECO:0000256" key="5">
    <source>
        <dbReference type="ARBA" id="ARBA00013053"/>
    </source>
</evidence>
<evidence type="ECO:0000256" key="8">
    <source>
        <dbReference type="ARBA" id="ARBA00049229"/>
    </source>
</evidence>
<evidence type="ECO:0000256" key="6">
    <source>
        <dbReference type="ARBA" id="ARBA00048212"/>
    </source>
</evidence>
<comment type="similarity">
    <text evidence="4">Belongs to the class-IV pyridoxal-phosphate-dependent aminotransferase family.</text>
</comment>
<dbReference type="RefSeq" id="WP_125013095.1">
    <property type="nucleotide sequence ID" value="NZ_RQVR01000011.1"/>
</dbReference>
<sequence length="278" mass="31848">MINFNGTIASEDNLLTNNRGLLYGDSVFETLKILDGKILFAEDHYFRLMASMRIVRMEIPMNFTMEYFEEQILSLAKAQNLENSSRARVTIFRKEGGLYLPTDKNISFLISVSPLENTVYNIEKDFYEVELYKDFIVTKHLLSTIKSSNRMINVTGSIFADENGYDNCLLINDDKNVIEALNGNLFMLMGNKLITPPISEGCLNGVMRKQVLALARKIESLEVVEEPISPFDLQKADELFVTNVIKGIQPVTKYRKKEYETKVSKDLLLRLNAQIRFN</sequence>
<comment type="pathway">
    <text evidence="1">Amino-acid biosynthesis; L-isoleucine biosynthesis; L-isoleucine from 2-oxobutanoate: step 4/4.</text>
</comment>
<protein>
    <recommendedName>
        <fullName evidence="5">branched-chain-amino-acid transaminase</fullName>
        <ecNumber evidence="5">2.6.1.42</ecNumber>
    </recommendedName>
</protein>
<dbReference type="Gene3D" id="3.20.10.10">
    <property type="entry name" value="D-amino Acid Aminotransferase, subunit A, domain 2"/>
    <property type="match status" value="1"/>
</dbReference>
<comment type="catalytic activity">
    <reaction evidence="8">
        <text>L-leucine + 2-oxoglutarate = 4-methyl-2-oxopentanoate + L-glutamate</text>
        <dbReference type="Rhea" id="RHEA:18321"/>
        <dbReference type="ChEBI" id="CHEBI:16810"/>
        <dbReference type="ChEBI" id="CHEBI:17865"/>
        <dbReference type="ChEBI" id="CHEBI:29985"/>
        <dbReference type="ChEBI" id="CHEBI:57427"/>
        <dbReference type="EC" id="2.6.1.42"/>
    </reaction>
</comment>
<dbReference type="InterPro" id="IPR043132">
    <property type="entry name" value="BCAT-like_C"/>
</dbReference>
<dbReference type="GO" id="GO:0046394">
    <property type="term" value="P:carboxylic acid biosynthetic process"/>
    <property type="evidence" value="ECO:0007669"/>
    <property type="project" value="UniProtKB-ARBA"/>
</dbReference>
<reference evidence="9 10" key="1">
    <citation type="submission" date="2018-11" db="EMBL/GenBank/DDBJ databases">
        <title>Flavobacterium sp. nov., YIM 102600 draft genome.</title>
        <authorList>
            <person name="Li G."/>
            <person name="Jiang Y."/>
        </authorList>
    </citation>
    <scope>NUCLEOTIDE SEQUENCE [LARGE SCALE GENOMIC DNA]</scope>
    <source>
        <strain evidence="9 10">YIM 102600</strain>
    </source>
</reference>
<evidence type="ECO:0000256" key="4">
    <source>
        <dbReference type="ARBA" id="ARBA00009320"/>
    </source>
</evidence>
<dbReference type="InterPro" id="IPR001544">
    <property type="entry name" value="Aminotrans_IV"/>
</dbReference>
<dbReference type="InterPro" id="IPR043131">
    <property type="entry name" value="BCAT-like_N"/>
</dbReference>
<keyword evidence="9" id="KW-0808">Transferase</keyword>
<dbReference type="GO" id="GO:0004084">
    <property type="term" value="F:branched-chain-amino-acid transaminase activity"/>
    <property type="evidence" value="ECO:0007669"/>
    <property type="project" value="UniProtKB-EC"/>
</dbReference>
<dbReference type="PANTHER" id="PTHR42743:SF11">
    <property type="entry name" value="AMINODEOXYCHORISMATE LYASE"/>
    <property type="match status" value="1"/>
</dbReference>
<evidence type="ECO:0000256" key="1">
    <source>
        <dbReference type="ARBA" id="ARBA00004824"/>
    </source>
</evidence>
<keyword evidence="9" id="KW-0032">Aminotransferase</keyword>
<dbReference type="Proteomes" id="UP000271937">
    <property type="component" value="Unassembled WGS sequence"/>
</dbReference>
<comment type="pathway">
    <text evidence="3">Amino-acid biosynthesis; L-leucine biosynthesis; L-leucine from 3-methyl-2-oxobutanoate: step 4/4.</text>
</comment>
<dbReference type="CDD" id="cd00449">
    <property type="entry name" value="PLPDE_IV"/>
    <property type="match status" value="1"/>
</dbReference>
<evidence type="ECO:0000256" key="2">
    <source>
        <dbReference type="ARBA" id="ARBA00004931"/>
    </source>
</evidence>
<evidence type="ECO:0000256" key="3">
    <source>
        <dbReference type="ARBA" id="ARBA00005072"/>
    </source>
</evidence>
<dbReference type="Pfam" id="PF01063">
    <property type="entry name" value="Aminotran_4"/>
    <property type="match status" value="1"/>
</dbReference>
<dbReference type="EC" id="2.6.1.42" evidence="5"/>
<name>A0A3P3W5X0_9FLAO</name>
<comment type="caution">
    <text evidence="9">The sequence shown here is derived from an EMBL/GenBank/DDBJ whole genome shotgun (WGS) entry which is preliminary data.</text>
</comment>
<dbReference type="InterPro" id="IPR050571">
    <property type="entry name" value="Class-IV_PLP-Dep_Aminotrnsfr"/>
</dbReference>
<organism evidence="9 10">
    <name type="scientific">Flavobacterium macacae</name>
    <dbReference type="NCBI Taxonomy" id="2488993"/>
    <lineage>
        <taxon>Bacteria</taxon>
        <taxon>Pseudomonadati</taxon>
        <taxon>Bacteroidota</taxon>
        <taxon>Flavobacteriia</taxon>
        <taxon>Flavobacteriales</taxon>
        <taxon>Flavobacteriaceae</taxon>
        <taxon>Flavobacterium</taxon>
    </lineage>
</organism>
<accession>A0A3P3W5X0</accession>
<dbReference type="InterPro" id="IPR036038">
    <property type="entry name" value="Aminotransferase-like"/>
</dbReference>
<evidence type="ECO:0000313" key="9">
    <source>
        <dbReference type="EMBL" id="RRJ90512.1"/>
    </source>
</evidence>
<dbReference type="Gene3D" id="3.30.470.10">
    <property type="match status" value="1"/>
</dbReference>
<dbReference type="EMBL" id="RQVR01000011">
    <property type="protein sequence ID" value="RRJ90512.1"/>
    <property type="molecule type" value="Genomic_DNA"/>
</dbReference>
<comment type="catalytic activity">
    <reaction evidence="6">
        <text>L-valine + 2-oxoglutarate = 3-methyl-2-oxobutanoate + L-glutamate</text>
        <dbReference type="Rhea" id="RHEA:24813"/>
        <dbReference type="ChEBI" id="CHEBI:11851"/>
        <dbReference type="ChEBI" id="CHEBI:16810"/>
        <dbReference type="ChEBI" id="CHEBI:29985"/>
        <dbReference type="ChEBI" id="CHEBI:57762"/>
        <dbReference type="EC" id="2.6.1.42"/>
    </reaction>
</comment>
<dbReference type="PANTHER" id="PTHR42743">
    <property type="entry name" value="AMINO-ACID AMINOTRANSFERASE"/>
    <property type="match status" value="1"/>
</dbReference>
<keyword evidence="10" id="KW-1185">Reference proteome</keyword>